<proteinExistence type="predicted"/>
<accession>A0ABP9EXH6</accession>
<evidence type="ECO:0008006" key="3">
    <source>
        <dbReference type="Google" id="ProtNLM"/>
    </source>
</evidence>
<reference evidence="2" key="1">
    <citation type="journal article" date="2019" name="Int. J. Syst. Evol. Microbiol.">
        <title>The Global Catalogue of Microorganisms (GCM) 10K type strain sequencing project: providing services to taxonomists for standard genome sequencing and annotation.</title>
        <authorList>
            <consortium name="The Broad Institute Genomics Platform"/>
            <consortium name="The Broad Institute Genome Sequencing Center for Infectious Disease"/>
            <person name="Wu L."/>
            <person name="Ma J."/>
        </authorList>
    </citation>
    <scope>NUCLEOTIDE SEQUENCE [LARGE SCALE GENOMIC DNA]</scope>
    <source>
        <strain evidence="2">JCM 17983</strain>
    </source>
</reference>
<keyword evidence="2" id="KW-1185">Reference proteome</keyword>
<dbReference type="Gene3D" id="3.30.530.20">
    <property type="match status" value="1"/>
</dbReference>
<protein>
    <recommendedName>
        <fullName evidence="3">Polyketide cyclase/dehydrase/lipid transport protein</fullName>
    </recommendedName>
</protein>
<comment type="caution">
    <text evidence="1">The sequence shown here is derived from an EMBL/GenBank/DDBJ whole genome shotgun (WGS) entry which is preliminary data.</text>
</comment>
<evidence type="ECO:0000313" key="2">
    <source>
        <dbReference type="Proteomes" id="UP001500457"/>
    </source>
</evidence>
<gene>
    <name evidence="1" type="ORF">GCM10023203_39040</name>
</gene>
<organism evidence="1 2">
    <name type="scientific">Actinomycetospora straminea</name>
    <dbReference type="NCBI Taxonomy" id="663607"/>
    <lineage>
        <taxon>Bacteria</taxon>
        <taxon>Bacillati</taxon>
        <taxon>Actinomycetota</taxon>
        <taxon>Actinomycetes</taxon>
        <taxon>Pseudonocardiales</taxon>
        <taxon>Pseudonocardiaceae</taxon>
        <taxon>Actinomycetospora</taxon>
    </lineage>
</organism>
<sequence length="143" mass="15710">MTTVVHRVDVDADAEKVFDEVADLRTETLWNPAARRIDLLTREPIGVGSRYAGSWLGLGRGTAEVVAFERPGHWRTRCAFRGLAVDLVGDVVPDGRACRLTLTIDLSASPPLRPLLPVMALVLRVAGRGNMRRLERLLTMPGV</sequence>
<dbReference type="Proteomes" id="UP001500457">
    <property type="component" value="Unassembled WGS sequence"/>
</dbReference>
<name>A0ABP9EXH6_9PSEU</name>
<dbReference type="Pfam" id="PF10604">
    <property type="entry name" value="Polyketide_cyc2"/>
    <property type="match status" value="1"/>
</dbReference>
<dbReference type="EMBL" id="BAABHQ010000011">
    <property type="protein sequence ID" value="GAA4883372.1"/>
    <property type="molecule type" value="Genomic_DNA"/>
</dbReference>
<dbReference type="InterPro" id="IPR019587">
    <property type="entry name" value="Polyketide_cyclase/dehydratase"/>
</dbReference>
<dbReference type="InterPro" id="IPR023393">
    <property type="entry name" value="START-like_dom_sf"/>
</dbReference>
<dbReference type="SUPFAM" id="SSF55961">
    <property type="entry name" value="Bet v1-like"/>
    <property type="match status" value="1"/>
</dbReference>
<dbReference type="RefSeq" id="WP_274232068.1">
    <property type="nucleotide sequence ID" value="NZ_BAABHQ010000011.1"/>
</dbReference>
<evidence type="ECO:0000313" key="1">
    <source>
        <dbReference type="EMBL" id="GAA4883372.1"/>
    </source>
</evidence>